<protein>
    <submittedName>
        <fullName evidence="2">Uncharacterized protein</fullName>
    </submittedName>
</protein>
<name>A0ABV1U2I5_9ACTN</name>
<evidence type="ECO:0000256" key="1">
    <source>
        <dbReference type="SAM" id="MobiDB-lite"/>
    </source>
</evidence>
<sequence>MTGQARGGPTGCTTTTKSRRGTTTKTTTTETSSKGRSKFHTHDQHNAGDGPVNGQ</sequence>
<accession>A0ABV1U2I5</accession>
<organism evidence="2 3">
    <name type="scientific">Streptomyces sp. 900105245</name>
    <dbReference type="NCBI Taxonomy" id="3154379"/>
    <lineage>
        <taxon>Bacteria</taxon>
        <taxon>Bacillati</taxon>
        <taxon>Actinomycetota</taxon>
        <taxon>Actinomycetes</taxon>
        <taxon>Kitasatosporales</taxon>
        <taxon>Streptomycetaceae</taxon>
        <taxon>Streptomyces</taxon>
    </lineage>
</organism>
<comment type="caution">
    <text evidence="2">The sequence shown here is derived from an EMBL/GenBank/DDBJ whole genome shotgun (WGS) entry which is preliminary data.</text>
</comment>
<evidence type="ECO:0000313" key="3">
    <source>
        <dbReference type="Proteomes" id="UP001470023"/>
    </source>
</evidence>
<reference evidence="2 3" key="1">
    <citation type="submission" date="2024-06" db="EMBL/GenBank/DDBJ databases">
        <title>The Natural Products Discovery Center: Release of the First 8490 Sequenced Strains for Exploring Actinobacteria Biosynthetic Diversity.</title>
        <authorList>
            <person name="Kalkreuter E."/>
            <person name="Kautsar S.A."/>
            <person name="Yang D."/>
            <person name="Bader C.D."/>
            <person name="Teijaro C.N."/>
            <person name="Fluegel L."/>
            <person name="Davis C.M."/>
            <person name="Simpson J.R."/>
            <person name="Lauterbach L."/>
            <person name="Steele A.D."/>
            <person name="Gui C."/>
            <person name="Meng S."/>
            <person name="Li G."/>
            <person name="Viehrig K."/>
            <person name="Ye F."/>
            <person name="Su P."/>
            <person name="Kiefer A.F."/>
            <person name="Nichols A."/>
            <person name="Cepeda A.J."/>
            <person name="Yan W."/>
            <person name="Fan B."/>
            <person name="Jiang Y."/>
            <person name="Adhikari A."/>
            <person name="Zheng C.-J."/>
            <person name="Schuster L."/>
            <person name="Cowan T.M."/>
            <person name="Smanski M.J."/>
            <person name="Chevrette M.G."/>
            <person name="De Carvalho L.P.S."/>
            <person name="Shen B."/>
        </authorList>
    </citation>
    <scope>NUCLEOTIDE SEQUENCE [LARGE SCALE GENOMIC DNA]</scope>
    <source>
        <strain evidence="2 3">NPDC001166</strain>
    </source>
</reference>
<keyword evidence="3" id="KW-1185">Reference proteome</keyword>
<gene>
    <name evidence="2" type="ORF">ABT272_08890</name>
</gene>
<evidence type="ECO:0000313" key="2">
    <source>
        <dbReference type="EMBL" id="MER6427850.1"/>
    </source>
</evidence>
<proteinExistence type="predicted"/>
<feature type="compositionally biased region" description="Low complexity" evidence="1">
    <location>
        <begin position="23"/>
        <end position="34"/>
    </location>
</feature>
<dbReference type="RefSeq" id="WP_158075368.1">
    <property type="nucleotide sequence ID" value="NZ_JBEOZW010000010.1"/>
</dbReference>
<dbReference type="Proteomes" id="UP001470023">
    <property type="component" value="Unassembled WGS sequence"/>
</dbReference>
<feature type="region of interest" description="Disordered" evidence="1">
    <location>
        <begin position="1"/>
        <end position="55"/>
    </location>
</feature>
<feature type="compositionally biased region" description="Gly residues" evidence="1">
    <location>
        <begin position="1"/>
        <end position="10"/>
    </location>
</feature>
<dbReference type="EMBL" id="JBEPAZ010000005">
    <property type="protein sequence ID" value="MER6427850.1"/>
    <property type="molecule type" value="Genomic_DNA"/>
</dbReference>